<dbReference type="CDD" id="cd00452">
    <property type="entry name" value="KDPG_aldolase"/>
    <property type="match status" value="1"/>
</dbReference>
<evidence type="ECO:0000313" key="7">
    <source>
        <dbReference type="Proteomes" id="UP000053669"/>
    </source>
</evidence>
<protein>
    <submittedName>
        <fullName evidence="6">Aldolase</fullName>
    </submittedName>
</protein>
<dbReference type="PANTHER" id="PTHR30246">
    <property type="entry name" value="2-KETO-3-DEOXY-6-PHOSPHOGLUCONATE ALDOLASE"/>
    <property type="match status" value="1"/>
</dbReference>
<dbReference type="RefSeq" id="WP_059210458.1">
    <property type="nucleotide sequence ID" value="NZ_KQ948673.1"/>
</dbReference>
<evidence type="ECO:0000256" key="4">
    <source>
        <dbReference type="ARBA" id="ARBA00023239"/>
    </source>
</evidence>
<evidence type="ECO:0000313" key="6">
    <source>
        <dbReference type="EMBL" id="KUN59019.1"/>
    </source>
</evidence>
<dbReference type="STRING" id="58343.AQJ46_41185"/>
<evidence type="ECO:0000256" key="2">
    <source>
        <dbReference type="ARBA" id="ARBA00006906"/>
    </source>
</evidence>
<name>A0A101RNQ5_9ACTN</name>
<dbReference type="AlphaFoldDB" id="A0A101RNQ5"/>
<comment type="caution">
    <text evidence="6">The sequence shown here is derived from an EMBL/GenBank/DDBJ whole genome shotgun (WGS) entry which is preliminary data.</text>
</comment>
<sequence>MNLVESLRAHRLLAIVRGKDPAAALRTVRTLTEEGIPAIEVSLTTADALTVIEQARAELGPGALLGAGTVRSAADAARAVEAGASYLVTPALVDGLAQFGVPVLMGALTPSEIEQALAQGADAIKLFPGSLGGPGYLRALRDPFPEVPFVPVGGVDAQAARDYLDRGALAVGVGSPLVGDAADGGDLAGLRTRAAEFREVAAGETP</sequence>
<dbReference type="EMBL" id="LMWU01000054">
    <property type="protein sequence ID" value="KUN59019.1"/>
    <property type="molecule type" value="Genomic_DNA"/>
</dbReference>
<evidence type="ECO:0000256" key="5">
    <source>
        <dbReference type="ARBA" id="ARBA00023277"/>
    </source>
</evidence>
<dbReference type="Pfam" id="PF01081">
    <property type="entry name" value="Aldolase"/>
    <property type="match status" value="1"/>
</dbReference>
<keyword evidence="5" id="KW-0119">Carbohydrate metabolism</keyword>
<reference evidence="6 7" key="1">
    <citation type="submission" date="2015-10" db="EMBL/GenBank/DDBJ databases">
        <title>Draft genome sequence of Streptomyces canus DSM 40017, type strain for the species Streptomyces canus.</title>
        <authorList>
            <person name="Ruckert C."/>
            <person name="Winkler A."/>
            <person name="Kalinowski J."/>
            <person name="Kampfer P."/>
            <person name="Glaeser S."/>
        </authorList>
    </citation>
    <scope>NUCLEOTIDE SEQUENCE [LARGE SCALE GENOMIC DNA]</scope>
    <source>
        <strain evidence="6 7">DSM 40017</strain>
    </source>
</reference>
<comment type="pathway">
    <text evidence="1">Carbohydrate acid metabolism.</text>
</comment>
<comment type="similarity">
    <text evidence="2">Belongs to the KHG/KDPG aldolase family.</text>
</comment>
<accession>A0A101RNQ5</accession>
<keyword evidence="4" id="KW-0456">Lyase</keyword>
<comment type="subunit">
    <text evidence="3">Homotrimer.</text>
</comment>
<evidence type="ECO:0000256" key="1">
    <source>
        <dbReference type="ARBA" id="ARBA00004761"/>
    </source>
</evidence>
<dbReference type="InterPro" id="IPR000887">
    <property type="entry name" value="Aldlse_KDPG_KHG"/>
</dbReference>
<dbReference type="PANTHER" id="PTHR30246:SF1">
    <property type="entry name" value="2-DEHYDRO-3-DEOXY-6-PHOSPHOGALACTONATE ALDOLASE-RELATED"/>
    <property type="match status" value="1"/>
</dbReference>
<evidence type="ECO:0000256" key="3">
    <source>
        <dbReference type="ARBA" id="ARBA00011233"/>
    </source>
</evidence>
<dbReference type="SUPFAM" id="SSF51569">
    <property type="entry name" value="Aldolase"/>
    <property type="match status" value="1"/>
</dbReference>
<dbReference type="Proteomes" id="UP000053669">
    <property type="component" value="Unassembled WGS sequence"/>
</dbReference>
<organism evidence="6 7">
    <name type="scientific">Streptomyces canus</name>
    <dbReference type="NCBI Taxonomy" id="58343"/>
    <lineage>
        <taxon>Bacteria</taxon>
        <taxon>Bacillati</taxon>
        <taxon>Actinomycetota</taxon>
        <taxon>Actinomycetes</taxon>
        <taxon>Kitasatosporales</taxon>
        <taxon>Streptomycetaceae</taxon>
        <taxon>Streptomyces</taxon>
        <taxon>Streptomyces aurantiacus group</taxon>
    </lineage>
</organism>
<dbReference type="InterPro" id="IPR013785">
    <property type="entry name" value="Aldolase_TIM"/>
</dbReference>
<proteinExistence type="inferred from homology"/>
<dbReference type="Gene3D" id="3.20.20.70">
    <property type="entry name" value="Aldolase class I"/>
    <property type="match status" value="1"/>
</dbReference>
<dbReference type="GO" id="GO:0016829">
    <property type="term" value="F:lyase activity"/>
    <property type="evidence" value="ECO:0007669"/>
    <property type="project" value="UniProtKB-KW"/>
</dbReference>
<gene>
    <name evidence="6" type="ORF">AQJ46_41185</name>
</gene>